<name>A0ABV5GGT6_9FLAO</name>
<evidence type="ECO:0008006" key="3">
    <source>
        <dbReference type="Google" id="ProtNLM"/>
    </source>
</evidence>
<protein>
    <recommendedName>
        <fullName evidence="3">Lipocalin-like domain-containing protein</fullName>
    </recommendedName>
</protein>
<evidence type="ECO:0000313" key="1">
    <source>
        <dbReference type="EMBL" id="MFB9090338.1"/>
    </source>
</evidence>
<proteinExistence type="predicted"/>
<sequence>MKKVILFIFTILALSCSSEDTPVDGIVGKWMLYKAEYENTVYNYEINGQCGSQALVMVGGNNKFVTETYYSNADCTGYTSRTEWEWVKENDGTYGIYPMGQTVPERTLILTNNEIKVTEPGFITVTKYYKRIL</sequence>
<gene>
    <name evidence="1" type="ORF">ACFFUU_12045</name>
</gene>
<dbReference type="PROSITE" id="PS51257">
    <property type="entry name" value="PROKAR_LIPOPROTEIN"/>
    <property type="match status" value="1"/>
</dbReference>
<dbReference type="Proteomes" id="UP001589576">
    <property type="component" value="Unassembled WGS sequence"/>
</dbReference>
<organism evidence="1 2">
    <name type="scientific">Flavobacterium paronense</name>
    <dbReference type="NCBI Taxonomy" id="1392775"/>
    <lineage>
        <taxon>Bacteria</taxon>
        <taxon>Pseudomonadati</taxon>
        <taxon>Bacteroidota</taxon>
        <taxon>Flavobacteriia</taxon>
        <taxon>Flavobacteriales</taxon>
        <taxon>Flavobacteriaceae</taxon>
        <taxon>Flavobacterium</taxon>
    </lineage>
</organism>
<reference evidence="1 2" key="1">
    <citation type="submission" date="2024-09" db="EMBL/GenBank/DDBJ databases">
        <authorList>
            <person name="Sun Q."/>
            <person name="Mori K."/>
        </authorList>
    </citation>
    <scope>NUCLEOTIDE SEQUENCE [LARGE SCALE GENOMIC DNA]</scope>
    <source>
        <strain evidence="1 2">CECT 8460</strain>
    </source>
</reference>
<evidence type="ECO:0000313" key="2">
    <source>
        <dbReference type="Proteomes" id="UP001589576"/>
    </source>
</evidence>
<dbReference type="EMBL" id="JBHMFB010000029">
    <property type="protein sequence ID" value="MFB9090338.1"/>
    <property type="molecule type" value="Genomic_DNA"/>
</dbReference>
<comment type="caution">
    <text evidence="1">The sequence shown here is derived from an EMBL/GenBank/DDBJ whole genome shotgun (WGS) entry which is preliminary data.</text>
</comment>
<keyword evidence="2" id="KW-1185">Reference proteome</keyword>
<accession>A0ABV5GGT6</accession>
<dbReference type="RefSeq" id="WP_290285310.1">
    <property type="nucleotide sequence ID" value="NZ_JAUFQN010000019.1"/>
</dbReference>